<keyword evidence="3" id="KW-1185">Reference proteome</keyword>
<accession>K0RHY1</accession>
<reference evidence="2 3" key="1">
    <citation type="journal article" date="2012" name="Genome Biol.">
        <title>Genome and low-iron response of an oceanic diatom adapted to chronic iron limitation.</title>
        <authorList>
            <person name="Lommer M."/>
            <person name="Specht M."/>
            <person name="Roy A.S."/>
            <person name="Kraemer L."/>
            <person name="Andreson R."/>
            <person name="Gutowska M.A."/>
            <person name="Wolf J."/>
            <person name="Bergner S.V."/>
            <person name="Schilhabel M.B."/>
            <person name="Klostermeier U.C."/>
            <person name="Beiko R.G."/>
            <person name="Rosenstiel P."/>
            <person name="Hippler M."/>
            <person name="Laroche J."/>
        </authorList>
    </citation>
    <scope>NUCLEOTIDE SEQUENCE [LARGE SCALE GENOMIC DNA]</scope>
    <source>
        <strain evidence="2 3">CCMP1005</strain>
    </source>
</reference>
<name>K0RHY1_THAOC</name>
<evidence type="ECO:0000256" key="1">
    <source>
        <dbReference type="SAM" id="MobiDB-lite"/>
    </source>
</evidence>
<evidence type="ECO:0000313" key="3">
    <source>
        <dbReference type="Proteomes" id="UP000266841"/>
    </source>
</evidence>
<organism evidence="2 3">
    <name type="scientific">Thalassiosira oceanica</name>
    <name type="common">Marine diatom</name>
    <dbReference type="NCBI Taxonomy" id="159749"/>
    <lineage>
        <taxon>Eukaryota</taxon>
        <taxon>Sar</taxon>
        <taxon>Stramenopiles</taxon>
        <taxon>Ochrophyta</taxon>
        <taxon>Bacillariophyta</taxon>
        <taxon>Coscinodiscophyceae</taxon>
        <taxon>Thalassiosirophycidae</taxon>
        <taxon>Thalassiosirales</taxon>
        <taxon>Thalassiosiraceae</taxon>
        <taxon>Thalassiosira</taxon>
    </lineage>
</organism>
<evidence type="ECO:0000313" key="2">
    <source>
        <dbReference type="EMBL" id="EJK53323.1"/>
    </source>
</evidence>
<dbReference type="EMBL" id="AGNL01038023">
    <property type="protein sequence ID" value="EJK53323.1"/>
    <property type="molecule type" value="Genomic_DNA"/>
</dbReference>
<dbReference type="Proteomes" id="UP000266841">
    <property type="component" value="Unassembled WGS sequence"/>
</dbReference>
<comment type="caution">
    <text evidence="2">The sequence shown here is derived from an EMBL/GenBank/DDBJ whole genome shotgun (WGS) entry which is preliminary data.</text>
</comment>
<feature type="non-terminal residue" evidence="2">
    <location>
        <position position="1"/>
    </location>
</feature>
<feature type="region of interest" description="Disordered" evidence="1">
    <location>
        <begin position="1"/>
        <end position="20"/>
    </location>
</feature>
<dbReference type="AlphaFoldDB" id="K0RHY1"/>
<protein>
    <submittedName>
        <fullName evidence="2">Uncharacterized protein</fullName>
    </submittedName>
</protein>
<gene>
    <name evidence="2" type="ORF">THAOC_27263</name>
</gene>
<sequence length="68" mass="7468">AAVRDALSAADRRRPAAVRDALDAADRARKIETTLFETPSPRPMKPPHIERRYRCGSAANLASRIGLI</sequence>
<proteinExistence type="predicted"/>